<evidence type="ECO:0000313" key="3">
    <source>
        <dbReference type="RefSeq" id="XP_004918969.1"/>
    </source>
</evidence>
<protein>
    <submittedName>
        <fullName evidence="3">Circadian-associated transcriptional repressor isoform X1</fullName>
    </submittedName>
</protein>
<dbReference type="Proteomes" id="UP000008143">
    <property type="component" value="Chromosome 8"/>
</dbReference>
<feature type="compositionally biased region" description="Low complexity" evidence="1">
    <location>
        <begin position="17"/>
        <end position="31"/>
    </location>
</feature>
<evidence type="ECO:0000313" key="2">
    <source>
        <dbReference type="Proteomes" id="UP000008143"/>
    </source>
</evidence>
<feature type="region of interest" description="Disordered" evidence="1">
    <location>
        <begin position="1"/>
        <end position="37"/>
    </location>
</feature>
<accession>A0A8J0R8A1</accession>
<dbReference type="AlphaFoldDB" id="A0A8J0R8A1"/>
<dbReference type="AGR" id="Xenbase:XB-GENE-22068270"/>
<evidence type="ECO:0000313" key="4">
    <source>
        <dbReference type="Xenbase" id="XB-GENE-22068270"/>
    </source>
</evidence>
<dbReference type="Xenbase" id="XB-GENE-22068270">
    <property type="gene designation" value="ciart"/>
</dbReference>
<dbReference type="GeneID" id="100489530"/>
<feature type="compositionally biased region" description="Polar residues" evidence="1">
    <location>
        <begin position="7"/>
        <end position="16"/>
    </location>
</feature>
<dbReference type="RefSeq" id="XP_004918969.1">
    <property type="nucleotide sequence ID" value="XM_004918912.4"/>
</dbReference>
<dbReference type="OMA" id="PLRCKSA"/>
<dbReference type="PANTHER" id="PTHR35441">
    <property type="entry name" value="CIRCADIAN-ASSOCIATED TRANSCRIPTIONAL REPRESSOR"/>
    <property type="match status" value="1"/>
</dbReference>
<sequence>MVADSMMNDTESSDLQSSYDSIVSAGSGSSSNREDPDYVDFDVFFSDDLEEARKDEEDYGKVTMIPNSRLSSADHPVLIRLENEYQARRSLWQQRLGQYPEEIVGRISCPSHNNLRHTPVGSASKLAQQKLFVCSEEANIEAPHGLKRQWKREAEMSSEWWQERQEKNVPMTEGDRIFAQKCRELQGFIKPLTNLLNGLKRGRYDKGLSSFQQSVAMDRIQRIVGVLQKPEMGERYLATLLQVEMMLKIWFPGVTSSSSSSSSSSDCDMEEPLYKMAKNPDASCGAANSCHSRLHPSPSNLYVAKPMGNPAASQLDSSWELPTMNLTWMHTAPICNTSLGQADLHHLNSALGQNVFGPNANNCGIILFLHSDLASSSPLPRSSSAVLEEKLAPVISQHLGGEETRVKRPLRCRSAPATAIDHSQSRPPLAICTERPAGENT</sequence>
<dbReference type="PANTHER" id="PTHR35441:SF1">
    <property type="entry name" value="CIRCADIAN-ASSOCIATED TRANSCRIPTIONAL REPRESSOR"/>
    <property type="match status" value="1"/>
</dbReference>
<reference evidence="3" key="1">
    <citation type="submission" date="2025-08" db="UniProtKB">
        <authorList>
            <consortium name="RefSeq"/>
        </authorList>
    </citation>
    <scope>IDENTIFICATION</scope>
    <source>
        <strain evidence="3">Nigerian</strain>
        <tissue evidence="3">Liver and blood</tissue>
    </source>
</reference>
<dbReference type="Pfam" id="PF15673">
    <property type="entry name" value="Ciart"/>
    <property type="match status" value="1"/>
</dbReference>
<gene>
    <name evidence="3 4" type="primary">ciart</name>
</gene>
<name>A0A8J0R8A1_XENTR</name>
<dbReference type="GO" id="GO:0032922">
    <property type="term" value="P:circadian regulation of gene expression"/>
    <property type="evidence" value="ECO:0000318"/>
    <property type="project" value="GO_Central"/>
</dbReference>
<dbReference type="InterPro" id="IPR031373">
    <property type="entry name" value="Ciart"/>
</dbReference>
<feature type="region of interest" description="Disordered" evidence="1">
    <location>
        <begin position="416"/>
        <end position="441"/>
    </location>
</feature>
<dbReference type="GO" id="GO:0000978">
    <property type="term" value="F:RNA polymerase II cis-regulatory region sequence-specific DNA binding"/>
    <property type="evidence" value="ECO:0000318"/>
    <property type="project" value="GO_Central"/>
</dbReference>
<organism evidence="2 3">
    <name type="scientific">Xenopus tropicalis</name>
    <name type="common">Western clawed frog</name>
    <name type="synonym">Silurana tropicalis</name>
    <dbReference type="NCBI Taxonomy" id="8364"/>
    <lineage>
        <taxon>Eukaryota</taxon>
        <taxon>Metazoa</taxon>
        <taxon>Chordata</taxon>
        <taxon>Craniata</taxon>
        <taxon>Vertebrata</taxon>
        <taxon>Euteleostomi</taxon>
        <taxon>Amphibia</taxon>
        <taxon>Batrachia</taxon>
        <taxon>Anura</taxon>
        <taxon>Pipoidea</taxon>
        <taxon>Pipidae</taxon>
        <taxon>Xenopodinae</taxon>
        <taxon>Xenopus</taxon>
        <taxon>Silurana</taxon>
    </lineage>
</organism>
<dbReference type="OrthoDB" id="9949430at2759"/>
<dbReference type="CTD" id="148523"/>
<evidence type="ECO:0000256" key="1">
    <source>
        <dbReference type="SAM" id="MobiDB-lite"/>
    </source>
</evidence>
<dbReference type="GO" id="GO:0045892">
    <property type="term" value="P:negative regulation of DNA-templated transcription"/>
    <property type="evidence" value="ECO:0000318"/>
    <property type="project" value="GO_Central"/>
</dbReference>
<keyword evidence="2" id="KW-1185">Reference proteome</keyword>
<proteinExistence type="predicted"/>
<dbReference type="GO" id="GO:0005634">
    <property type="term" value="C:nucleus"/>
    <property type="evidence" value="ECO:0000318"/>
    <property type="project" value="GO_Central"/>
</dbReference>